<dbReference type="Pfam" id="PF02222">
    <property type="entry name" value="ATP-grasp"/>
    <property type="match status" value="1"/>
</dbReference>
<dbReference type="InterPro" id="IPR011054">
    <property type="entry name" value="Rudment_hybrid_motif"/>
</dbReference>
<organism evidence="5">
    <name type="scientific">mine drainage metagenome</name>
    <dbReference type="NCBI Taxonomy" id="410659"/>
    <lineage>
        <taxon>unclassified sequences</taxon>
        <taxon>metagenomes</taxon>
        <taxon>ecological metagenomes</taxon>
    </lineage>
</organism>
<evidence type="ECO:0000256" key="1">
    <source>
        <dbReference type="ARBA" id="ARBA00022741"/>
    </source>
</evidence>
<dbReference type="GO" id="GO:0046872">
    <property type="term" value="F:metal ion binding"/>
    <property type="evidence" value="ECO:0007669"/>
    <property type="project" value="InterPro"/>
</dbReference>
<feature type="domain" description="ATP-grasp" evidence="4">
    <location>
        <begin position="2"/>
        <end position="156"/>
    </location>
</feature>
<evidence type="ECO:0000256" key="3">
    <source>
        <dbReference type="ARBA" id="ARBA00022840"/>
    </source>
</evidence>
<proteinExistence type="predicted"/>
<dbReference type="SUPFAM" id="SSF51246">
    <property type="entry name" value="Rudiment single hybrid motif"/>
    <property type="match status" value="1"/>
</dbReference>
<dbReference type="AlphaFoldDB" id="T1BFM2"/>
<dbReference type="GO" id="GO:0005524">
    <property type="term" value="F:ATP binding"/>
    <property type="evidence" value="ECO:0007669"/>
    <property type="project" value="UniProtKB-KW"/>
</dbReference>
<dbReference type="InterPro" id="IPR040686">
    <property type="entry name" value="PurK_C"/>
</dbReference>
<dbReference type="InterPro" id="IPR003135">
    <property type="entry name" value="ATP-grasp_carboxylate-amine"/>
</dbReference>
<evidence type="ECO:0000259" key="4">
    <source>
        <dbReference type="PROSITE" id="PS50975"/>
    </source>
</evidence>
<protein>
    <submittedName>
        <fullName evidence="5">Phosphoribosylaminoimidazole carboxylase, ATPase subunit</fullName>
    </submittedName>
</protein>
<dbReference type="Gene3D" id="3.30.470.20">
    <property type="entry name" value="ATP-grasp fold, B domain"/>
    <property type="match status" value="1"/>
</dbReference>
<dbReference type="EMBL" id="AUZY01007023">
    <property type="protein sequence ID" value="EQD51859.1"/>
    <property type="molecule type" value="Genomic_DNA"/>
</dbReference>
<evidence type="ECO:0000256" key="2">
    <source>
        <dbReference type="ARBA" id="ARBA00022755"/>
    </source>
</evidence>
<dbReference type="GO" id="GO:0006164">
    <property type="term" value="P:purine nucleotide biosynthetic process"/>
    <property type="evidence" value="ECO:0007669"/>
    <property type="project" value="UniProtKB-KW"/>
</dbReference>
<name>T1BFM2_9ZZZZ</name>
<dbReference type="GO" id="GO:0003824">
    <property type="term" value="F:catalytic activity"/>
    <property type="evidence" value="ECO:0007669"/>
    <property type="project" value="UniProtKB-ARBA"/>
</dbReference>
<gene>
    <name evidence="5" type="ORF">B1B_10829</name>
</gene>
<evidence type="ECO:0000313" key="5">
    <source>
        <dbReference type="EMBL" id="EQD51859.1"/>
    </source>
</evidence>
<keyword evidence="2" id="KW-0658">Purine biosynthesis</keyword>
<reference evidence="5" key="1">
    <citation type="submission" date="2013-08" db="EMBL/GenBank/DDBJ databases">
        <authorList>
            <person name="Mendez C."/>
            <person name="Richter M."/>
            <person name="Ferrer M."/>
            <person name="Sanchez J."/>
        </authorList>
    </citation>
    <scope>NUCLEOTIDE SEQUENCE</scope>
</reference>
<comment type="caution">
    <text evidence="5">The sequence shown here is derived from an EMBL/GenBank/DDBJ whole genome shotgun (WGS) entry which is preliminary data.</text>
</comment>
<dbReference type="Gene3D" id="3.30.1490.20">
    <property type="entry name" value="ATP-grasp fold, A domain"/>
    <property type="match status" value="1"/>
</dbReference>
<dbReference type="InterPro" id="IPR011761">
    <property type="entry name" value="ATP-grasp"/>
</dbReference>
<keyword evidence="3" id="KW-0067">ATP-binding</keyword>
<dbReference type="PROSITE" id="PS50975">
    <property type="entry name" value="ATP_GRASP"/>
    <property type="match status" value="1"/>
</dbReference>
<dbReference type="Pfam" id="PF17769">
    <property type="entry name" value="PurK_C"/>
    <property type="match status" value="1"/>
</dbReference>
<dbReference type="InterPro" id="IPR013815">
    <property type="entry name" value="ATP_grasp_subdomain_1"/>
</dbReference>
<sequence>MPAILKTRRLGYDGRGQVPVYEYGDALTAFRTLAGRTGGLILEGRVVFEREISIVACRDQGGAVVFYPPGENVHQDGILRSSYAPFREEALVQHAQDYVRRILEHFDYVGVLAVEFFVADGALIANEMAPRVHNSGHWSIEASITSQFENHLRALAGLPLGSTALRRDALLVNAVGRLPDPAAILALPDVHLHDYRKAPRPGRKVGHVTALAESREALEKLAPGLFETVPFERHE</sequence>
<dbReference type="SUPFAM" id="SSF56059">
    <property type="entry name" value="Glutathione synthetase ATP-binding domain-like"/>
    <property type="match status" value="1"/>
</dbReference>
<dbReference type="PANTHER" id="PTHR11609">
    <property type="entry name" value="PURINE BIOSYNTHESIS PROTEIN 6/7, PUR6/7"/>
    <property type="match status" value="1"/>
</dbReference>
<reference evidence="5" key="2">
    <citation type="journal article" date="2014" name="ISME J.">
        <title>Microbial stratification in low pH oxic and suboxic macroscopic growths along an acid mine drainage.</title>
        <authorList>
            <person name="Mendez-Garcia C."/>
            <person name="Mesa V."/>
            <person name="Sprenger R.R."/>
            <person name="Richter M."/>
            <person name="Diez M.S."/>
            <person name="Solano J."/>
            <person name="Bargiela R."/>
            <person name="Golyshina O.V."/>
            <person name="Manteca A."/>
            <person name="Ramos J.L."/>
            <person name="Gallego J.R."/>
            <person name="Llorente I."/>
            <person name="Martins Dos Santos V.A."/>
            <person name="Jensen O.N."/>
            <person name="Pelaez A.I."/>
            <person name="Sanchez J."/>
            <person name="Ferrer M."/>
        </authorList>
    </citation>
    <scope>NUCLEOTIDE SEQUENCE</scope>
</reference>
<dbReference type="PANTHER" id="PTHR11609:SF5">
    <property type="entry name" value="PHOSPHORIBOSYLAMINOIMIDAZOLE CARBOXYLASE"/>
    <property type="match status" value="1"/>
</dbReference>
<keyword evidence="1" id="KW-0547">Nucleotide-binding</keyword>
<accession>T1BFM2</accession>